<organism evidence="8 9">
    <name type="scientific">Baekduia soli</name>
    <dbReference type="NCBI Taxonomy" id="496014"/>
    <lineage>
        <taxon>Bacteria</taxon>
        <taxon>Bacillati</taxon>
        <taxon>Actinomycetota</taxon>
        <taxon>Thermoleophilia</taxon>
        <taxon>Solirubrobacterales</taxon>
        <taxon>Baekduiaceae</taxon>
        <taxon>Baekduia</taxon>
    </lineage>
</organism>
<reference evidence="8 9" key="1">
    <citation type="journal article" date="2018" name="J. Microbiol.">
        <title>Baekduia soli gen. nov., sp. nov., a novel bacterium isolated from the soil of Baekdu Mountain and proposal of a novel family name, Baekduiaceae fam. nov.</title>
        <authorList>
            <person name="An D.S."/>
            <person name="Siddiqi M.Z."/>
            <person name="Kim K.H."/>
            <person name="Yu H.S."/>
            <person name="Im W.T."/>
        </authorList>
    </citation>
    <scope>NUCLEOTIDE SEQUENCE [LARGE SCALE GENOMIC DNA]</scope>
    <source>
        <strain evidence="8 9">BR7-21</strain>
    </source>
</reference>
<dbReference type="InterPro" id="IPR053378">
    <property type="entry name" value="Prenyl_diphosphate_synthase"/>
</dbReference>
<dbReference type="OrthoDB" id="4497239at2"/>
<evidence type="ECO:0000256" key="6">
    <source>
        <dbReference type="ARBA" id="ARBA00023229"/>
    </source>
</evidence>
<evidence type="ECO:0000256" key="4">
    <source>
        <dbReference type="ARBA" id="ARBA00022723"/>
    </source>
</evidence>
<dbReference type="PROSITE" id="PS00444">
    <property type="entry name" value="POLYPRENYL_SYNTHASE_2"/>
    <property type="match status" value="1"/>
</dbReference>
<dbReference type="AlphaFoldDB" id="A0A5B8U8D4"/>
<dbReference type="CDD" id="cd00685">
    <property type="entry name" value="Trans_IPPS_HT"/>
    <property type="match status" value="1"/>
</dbReference>
<evidence type="ECO:0000256" key="7">
    <source>
        <dbReference type="RuleBase" id="RU004466"/>
    </source>
</evidence>
<dbReference type="GO" id="GO:0046872">
    <property type="term" value="F:metal ion binding"/>
    <property type="evidence" value="ECO:0007669"/>
    <property type="project" value="UniProtKB-KW"/>
</dbReference>
<dbReference type="GO" id="GO:0004659">
    <property type="term" value="F:prenyltransferase activity"/>
    <property type="evidence" value="ECO:0007669"/>
    <property type="project" value="InterPro"/>
</dbReference>
<keyword evidence="5" id="KW-0460">Magnesium</keyword>
<dbReference type="EMBL" id="CP042430">
    <property type="protein sequence ID" value="QEC49260.1"/>
    <property type="molecule type" value="Genomic_DNA"/>
</dbReference>
<keyword evidence="4" id="KW-0479">Metal-binding</keyword>
<comment type="similarity">
    <text evidence="2 7">Belongs to the FPP/GGPP synthase family.</text>
</comment>
<dbReference type="InterPro" id="IPR000092">
    <property type="entry name" value="Polyprenyl_synt"/>
</dbReference>
<comment type="cofactor">
    <cofactor evidence="1">
        <name>Mg(2+)</name>
        <dbReference type="ChEBI" id="CHEBI:18420"/>
    </cofactor>
</comment>
<gene>
    <name evidence="8" type="ORF">FSW04_17870</name>
</gene>
<dbReference type="Proteomes" id="UP000321805">
    <property type="component" value="Chromosome"/>
</dbReference>
<dbReference type="GO" id="GO:0005737">
    <property type="term" value="C:cytoplasm"/>
    <property type="evidence" value="ECO:0007669"/>
    <property type="project" value="UniProtKB-ARBA"/>
</dbReference>
<dbReference type="Pfam" id="PF00348">
    <property type="entry name" value="polyprenyl_synt"/>
    <property type="match status" value="1"/>
</dbReference>
<dbReference type="PANTHER" id="PTHR43281">
    <property type="entry name" value="FARNESYL DIPHOSPHATE SYNTHASE"/>
    <property type="match status" value="1"/>
</dbReference>
<dbReference type="SFLD" id="SFLDS00005">
    <property type="entry name" value="Isoprenoid_Synthase_Type_I"/>
    <property type="match status" value="1"/>
</dbReference>
<dbReference type="InterPro" id="IPR033749">
    <property type="entry name" value="Polyprenyl_synt_CS"/>
</dbReference>
<evidence type="ECO:0000256" key="2">
    <source>
        <dbReference type="ARBA" id="ARBA00006706"/>
    </source>
</evidence>
<dbReference type="GO" id="GO:0016114">
    <property type="term" value="P:terpenoid biosynthetic process"/>
    <property type="evidence" value="ECO:0007669"/>
    <property type="project" value="UniProtKB-ARBA"/>
</dbReference>
<sequence>MSAPAVAYPDHLRARVDDYLRTLRFPSRAPRTDGLEDAMRYSLLAGGKRIRPVLALATAEAAGVDAPDVLALAASLELIHTYSLIHDDLPAMDDDDLRRGRPTCHVKFGEDVAILAGDALYAEAFQHLLTAQPGEPARLLAAARELAAATGVDGMVGGQFLDVAGVSDTPEDLRRLHALKTGRLIGASVVCVLLLAGVDDEAVVRWRGFAGELGVLFQIVDDILDVTGTDEGLGKPQGSDERHGKRTYVTEYGLQGARSMAAECHRAARDTLSVVAPAGATELEQITDFIFTRTS</sequence>
<accession>A0A5B8U8D4</accession>
<evidence type="ECO:0000313" key="9">
    <source>
        <dbReference type="Proteomes" id="UP000321805"/>
    </source>
</evidence>
<name>A0A5B8U8D4_9ACTN</name>
<protein>
    <submittedName>
        <fullName evidence="8">Polyprenyl synthetase family protein</fullName>
    </submittedName>
</protein>
<keyword evidence="9" id="KW-1185">Reference proteome</keyword>
<evidence type="ECO:0000256" key="1">
    <source>
        <dbReference type="ARBA" id="ARBA00001946"/>
    </source>
</evidence>
<dbReference type="InterPro" id="IPR008949">
    <property type="entry name" value="Isoprenoid_synthase_dom_sf"/>
</dbReference>
<dbReference type="PROSITE" id="PS00723">
    <property type="entry name" value="POLYPRENYL_SYNTHASE_1"/>
    <property type="match status" value="1"/>
</dbReference>
<dbReference type="Gene3D" id="1.10.600.10">
    <property type="entry name" value="Farnesyl Diphosphate Synthase"/>
    <property type="match status" value="1"/>
</dbReference>
<keyword evidence="3 7" id="KW-0808">Transferase</keyword>
<dbReference type="SFLD" id="SFLDG01017">
    <property type="entry name" value="Polyprenyl_Transferase_Like"/>
    <property type="match status" value="1"/>
</dbReference>
<keyword evidence="6" id="KW-0414">Isoprene biosynthesis</keyword>
<evidence type="ECO:0000256" key="3">
    <source>
        <dbReference type="ARBA" id="ARBA00022679"/>
    </source>
</evidence>
<evidence type="ECO:0000256" key="5">
    <source>
        <dbReference type="ARBA" id="ARBA00022842"/>
    </source>
</evidence>
<proteinExistence type="inferred from homology"/>
<dbReference type="PANTHER" id="PTHR43281:SF1">
    <property type="entry name" value="FARNESYL DIPHOSPHATE SYNTHASE"/>
    <property type="match status" value="1"/>
</dbReference>
<dbReference type="NCBIfam" id="NF045485">
    <property type="entry name" value="FPPsyn"/>
    <property type="match status" value="1"/>
</dbReference>
<evidence type="ECO:0000313" key="8">
    <source>
        <dbReference type="EMBL" id="QEC49260.1"/>
    </source>
</evidence>
<dbReference type="KEGG" id="bsol:FSW04_17870"/>
<dbReference type="SUPFAM" id="SSF48576">
    <property type="entry name" value="Terpenoid synthases"/>
    <property type="match status" value="1"/>
</dbReference>
<dbReference type="FunFam" id="1.10.600.10:FF:000001">
    <property type="entry name" value="Geranylgeranyl diphosphate synthase"/>
    <property type="match status" value="1"/>
</dbReference>